<protein>
    <submittedName>
        <fullName evidence="3">DEAD/DEAH box helicase family protein</fullName>
    </submittedName>
</protein>
<dbReference type="Pfam" id="PF04851">
    <property type="entry name" value="ResIII"/>
    <property type="match status" value="1"/>
</dbReference>
<keyword evidence="3" id="KW-0347">Helicase</keyword>
<keyword evidence="3" id="KW-0547">Nucleotide-binding</keyword>
<accession>A0A9D1WDY4</accession>
<evidence type="ECO:0000259" key="2">
    <source>
        <dbReference type="PROSITE" id="PS51192"/>
    </source>
</evidence>
<evidence type="ECO:0000313" key="3">
    <source>
        <dbReference type="EMBL" id="HIX57389.1"/>
    </source>
</evidence>
<dbReference type="GO" id="GO:0005524">
    <property type="term" value="F:ATP binding"/>
    <property type="evidence" value="ECO:0007669"/>
    <property type="project" value="InterPro"/>
</dbReference>
<dbReference type="InterPro" id="IPR027417">
    <property type="entry name" value="P-loop_NTPase"/>
</dbReference>
<dbReference type="InterPro" id="IPR014001">
    <property type="entry name" value="Helicase_ATP-bd"/>
</dbReference>
<dbReference type="PROSITE" id="PS51192">
    <property type="entry name" value="HELICASE_ATP_BIND_1"/>
    <property type="match status" value="1"/>
</dbReference>
<sequence length="589" mass="66603">MKPEEQAREQIDKQLQKAGWLVVNRDEVSPQYAAVAVREELLQGNREADYLLLLYGKAVGIIEAKRADIKLNAPEVIAQAESYTHLMLPNRPCWERPLPVVLLANGQQIFYKNAHDPYNSGFVVKPRFPRPYDLQRQIPVIRDVIANNPQQEFALLPPLLPKGLRDCQYQAISAYEDSLRSGEKRALIVLATGAGKTFTACNIVYRLISSTSVIRRVLFLVDRNNLGDAALRAFQAFENKDGEHPFSDSYGVEQLRSVEQLQTSNAVFISTIQRLYSILSGLSCSEIESLDEGAGDDFSQLDQENSTPEQGLSQSGSDKAKHMATMDEPQIGLPEQPNLPCNAFDLIIIDECHRSIYSTWRQVLDYFGQHAYMLGLTATPIELTKQFFHNNVVANYTLNRSIEDGINVPPVVYRIKTELSEHGGQIKEGEKVHVTSNYTGKTQVKNAETEVEFSGKDLNRSIIAPDQIRTIMQAYKEAVFRDLYPERKADFDSLPKTLIFAKDERHAKEIVEIAKEVFKRPENDQHFAQRITYSVGNSNQLIQEFRNKKDFRIAVTVTLVATGTDVPPLETLMFLTDVRSNVLYQQMKG</sequence>
<dbReference type="GO" id="GO:0003677">
    <property type="term" value="F:DNA binding"/>
    <property type="evidence" value="ECO:0007669"/>
    <property type="project" value="InterPro"/>
</dbReference>
<reference evidence="3" key="1">
    <citation type="journal article" date="2021" name="PeerJ">
        <title>Extensive microbial diversity within the chicken gut microbiome revealed by metagenomics and culture.</title>
        <authorList>
            <person name="Gilroy R."/>
            <person name="Ravi A."/>
            <person name="Getino M."/>
            <person name="Pursley I."/>
            <person name="Horton D.L."/>
            <person name="Alikhan N.F."/>
            <person name="Baker D."/>
            <person name="Gharbi K."/>
            <person name="Hall N."/>
            <person name="Watson M."/>
            <person name="Adriaenssens E.M."/>
            <person name="Foster-Nyarko E."/>
            <person name="Jarju S."/>
            <person name="Secka A."/>
            <person name="Antonio M."/>
            <person name="Oren A."/>
            <person name="Chaudhuri R.R."/>
            <person name="La Ragione R."/>
            <person name="Hildebrand F."/>
            <person name="Pallen M.J."/>
        </authorList>
    </citation>
    <scope>NUCLEOTIDE SEQUENCE</scope>
    <source>
        <strain evidence="3">USASDec5-558</strain>
    </source>
</reference>
<dbReference type="GO" id="GO:0004386">
    <property type="term" value="F:helicase activity"/>
    <property type="evidence" value="ECO:0007669"/>
    <property type="project" value="UniProtKB-KW"/>
</dbReference>
<proteinExistence type="predicted"/>
<organism evidence="3 4">
    <name type="scientific">Candidatus Anaerobiospirillum pullistercoris</name>
    <dbReference type="NCBI Taxonomy" id="2838452"/>
    <lineage>
        <taxon>Bacteria</taxon>
        <taxon>Pseudomonadati</taxon>
        <taxon>Pseudomonadota</taxon>
        <taxon>Gammaproteobacteria</taxon>
        <taxon>Aeromonadales</taxon>
        <taxon>Succinivibrionaceae</taxon>
        <taxon>Anaerobiospirillum</taxon>
    </lineage>
</organism>
<evidence type="ECO:0000256" key="1">
    <source>
        <dbReference type="SAM" id="MobiDB-lite"/>
    </source>
</evidence>
<dbReference type="InterPro" id="IPR050742">
    <property type="entry name" value="Helicase_Restrict-Modif_Enz"/>
</dbReference>
<dbReference type="Gene3D" id="3.90.1570.30">
    <property type="match status" value="1"/>
</dbReference>
<dbReference type="SUPFAM" id="SSF52540">
    <property type="entry name" value="P-loop containing nucleoside triphosphate hydrolases"/>
    <property type="match status" value="2"/>
</dbReference>
<keyword evidence="3" id="KW-0378">Hydrolase</keyword>
<dbReference type="GO" id="GO:0016787">
    <property type="term" value="F:hydrolase activity"/>
    <property type="evidence" value="ECO:0007669"/>
    <property type="project" value="InterPro"/>
</dbReference>
<dbReference type="AlphaFoldDB" id="A0A9D1WDY4"/>
<feature type="compositionally biased region" description="Polar residues" evidence="1">
    <location>
        <begin position="300"/>
        <end position="317"/>
    </location>
</feature>
<dbReference type="PANTHER" id="PTHR47396">
    <property type="entry name" value="TYPE I RESTRICTION ENZYME ECOKI R PROTEIN"/>
    <property type="match status" value="1"/>
</dbReference>
<feature type="domain" description="Helicase ATP-binding" evidence="2">
    <location>
        <begin position="177"/>
        <end position="398"/>
    </location>
</feature>
<dbReference type="GO" id="GO:0005829">
    <property type="term" value="C:cytosol"/>
    <property type="evidence" value="ECO:0007669"/>
    <property type="project" value="TreeGrafter"/>
</dbReference>
<evidence type="ECO:0000313" key="4">
    <source>
        <dbReference type="Proteomes" id="UP000886829"/>
    </source>
</evidence>
<dbReference type="PANTHER" id="PTHR47396:SF1">
    <property type="entry name" value="ATP-DEPENDENT HELICASE IRC3-RELATED"/>
    <property type="match status" value="1"/>
</dbReference>
<gene>
    <name evidence="3" type="ORF">H9850_07970</name>
</gene>
<dbReference type="EMBL" id="DXEV01000159">
    <property type="protein sequence ID" value="HIX57389.1"/>
    <property type="molecule type" value="Genomic_DNA"/>
</dbReference>
<keyword evidence="3" id="KW-0067">ATP-binding</keyword>
<comment type="caution">
    <text evidence="3">The sequence shown here is derived from an EMBL/GenBank/DDBJ whole genome shotgun (WGS) entry which is preliminary data.</text>
</comment>
<name>A0A9D1WDY4_9GAMM</name>
<feature type="non-terminal residue" evidence="3">
    <location>
        <position position="589"/>
    </location>
</feature>
<dbReference type="SMART" id="SM00487">
    <property type="entry name" value="DEXDc"/>
    <property type="match status" value="1"/>
</dbReference>
<dbReference type="CDD" id="cd18032">
    <property type="entry name" value="DEXHc_RE_I_III_res"/>
    <property type="match status" value="1"/>
</dbReference>
<feature type="region of interest" description="Disordered" evidence="1">
    <location>
        <begin position="293"/>
        <end position="322"/>
    </location>
</feature>
<dbReference type="InterPro" id="IPR006935">
    <property type="entry name" value="Helicase/UvrB_N"/>
</dbReference>
<reference evidence="3" key="2">
    <citation type="submission" date="2021-04" db="EMBL/GenBank/DDBJ databases">
        <authorList>
            <person name="Gilroy R."/>
        </authorList>
    </citation>
    <scope>NUCLEOTIDE SEQUENCE</scope>
    <source>
        <strain evidence="3">USASDec5-558</strain>
    </source>
</reference>
<dbReference type="Gene3D" id="3.40.50.300">
    <property type="entry name" value="P-loop containing nucleotide triphosphate hydrolases"/>
    <property type="match status" value="3"/>
</dbReference>
<dbReference type="Proteomes" id="UP000886829">
    <property type="component" value="Unassembled WGS sequence"/>
</dbReference>